<comment type="pathway">
    <text evidence="5">Amine and polyamine biosynthesis; putrescine biosynthesis via L-ornithine pathway; putrescine from L-ornithine: step 1/1.</text>
</comment>
<evidence type="ECO:0000256" key="9">
    <source>
        <dbReference type="RuleBase" id="RU003737"/>
    </source>
</evidence>
<keyword evidence="13" id="KW-1185">Reference proteome</keyword>
<dbReference type="GO" id="GO:0033387">
    <property type="term" value="P:putrescine biosynthetic process from arginine, via ornithine"/>
    <property type="evidence" value="ECO:0007669"/>
    <property type="project" value="TreeGrafter"/>
</dbReference>
<keyword evidence="4" id="KW-0456">Lyase</keyword>
<feature type="modified residue" description="N6-(pyridoxal phosphate)lysine" evidence="8">
    <location>
        <position position="67"/>
    </location>
</feature>
<dbReference type="PROSITE" id="PS00879">
    <property type="entry name" value="ODR_DC_2_2"/>
    <property type="match status" value="1"/>
</dbReference>
<proteinExistence type="inferred from homology"/>
<reference evidence="12" key="2">
    <citation type="submission" date="2020-09" db="EMBL/GenBank/DDBJ databases">
        <authorList>
            <person name="Sun Q."/>
            <person name="Zhou Y."/>
        </authorList>
    </citation>
    <scope>NUCLEOTIDE SEQUENCE</scope>
    <source>
        <strain evidence="12">CGMCC 1.15725</strain>
    </source>
</reference>
<dbReference type="InterPro" id="IPR000183">
    <property type="entry name" value="Orn/DAP/Arg_de-COase"/>
</dbReference>
<dbReference type="PRINTS" id="PR01182">
    <property type="entry name" value="ORNDCRBXLASE"/>
</dbReference>
<evidence type="ECO:0000256" key="1">
    <source>
        <dbReference type="ARBA" id="ARBA00001933"/>
    </source>
</evidence>
<name>A0A8J3E387_9PROT</name>
<feature type="active site" description="Proton donor" evidence="8">
    <location>
        <position position="346"/>
    </location>
</feature>
<dbReference type="SUPFAM" id="SSF50621">
    <property type="entry name" value="Alanine racemase C-terminal domain-like"/>
    <property type="match status" value="1"/>
</dbReference>
<evidence type="ECO:0000256" key="3">
    <source>
        <dbReference type="ARBA" id="ARBA00022898"/>
    </source>
</evidence>
<evidence type="ECO:0000256" key="6">
    <source>
        <dbReference type="ARBA" id="ARBA00034138"/>
    </source>
</evidence>
<dbReference type="PANTHER" id="PTHR11482:SF6">
    <property type="entry name" value="ORNITHINE DECARBOXYLASE 1-RELATED"/>
    <property type="match status" value="1"/>
</dbReference>
<dbReference type="InterPro" id="IPR022657">
    <property type="entry name" value="De-COase2_CS"/>
</dbReference>
<evidence type="ECO:0000256" key="5">
    <source>
        <dbReference type="ARBA" id="ARBA00034115"/>
    </source>
</evidence>
<dbReference type="EC" id="4.1.1.17" evidence="6"/>
<dbReference type="GO" id="GO:0004586">
    <property type="term" value="F:ornithine decarboxylase activity"/>
    <property type="evidence" value="ECO:0007669"/>
    <property type="project" value="UniProtKB-EC"/>
</dbReference>
<dbReference type="RefSeq" id="WP_189045837.1">
    <property type="nucleotide sequence ID" value="NZ_BMJQ01000005.1"/>
</dbReference>
<comment type="catalytic activity">
    <reaction evidence="7">
        <text>L-ornithine + H(+) = putrescine + CO2</text>
        <dbReference type="Rhea" id="RHEA:22964"/>
        <dbReference type="ChEBI" id="CHEBI:15378"/>
        <dbReference type="ChEBI" id="CHEBI:16526"/>
        <dbReference type="ChEBI" id="CHEBI:46911"/>
        <dbReference type="ChEBI" id="CHEBI:326268"/>
        <dbReference type="EC" id="4.1.1.17"/>
    </reaction>
</comment>
<evidence type="ECO:0000256" key="2">
    <source>
        <dbReference type="ARBA" id="ARBA00008872"/>
    </source>
</evidence>
<dbReference type="InterPro" id="IPR022653">
    <property type="entry name" value="De-COase2_pyr-phos_BS"/>
</dbReference>
<comment type="similarity">
    <text evidence="2 9">Belongs to the Orn/Lys/Arg decarboxylase class-II family.</text>
</comment>
<dbReference type="GO" id="GO:0005737">
    <property type="term" value="C:cytoplasm"/>
    <property type="evidence" value="ECO:0007669"/>
    <property type="project" value="TreeGrafter"/>
</dbReference>
<dbReference type="InterPro" id="IPR022644">
    <property type="entry name" value="De-COase2_N"/>
</dbReference>
<comment type="caution">
    <text evidence="12">The sequence shown here is derived from an EMBL/GenBank/DDBJ whole genome shotgun (WGS) entry which is preliminary data.</text>
</comment>
<dbReference type="PROSITE" id="PS00878">
    <property type="entry name" value="ODR_DC_2_1"/>
    <property type="match status" value="1"/>
</dbReference>
<reference evidence="12" key="1">
    <citation type="journal article" date="2014" name="Int. J. Syst. Evol. Microbiol.">
        <title>Complete genome sequence of Corynebacterium casei LMG S-19264T (=DSM 44701T), isolated from a smear-ripened cheese.</title>
        <authorList>
            <consortium name="US DOE Joint Genome Institute (JGI-PGF)"/>
            <person name="Walter F."/>
            <person name="Albersmeier A."/>
            <person name="Kalinowski J."/>
            <person name="Ruckert C."/>
        </authorList>
    </citation>
    <scope>NUCLEOTIDE SEQUENCE</scope>
    <source>
        <strain evidence="12">CGMCC 1.15725</strain>
    </source>
</reference>
<evidence type="ECO:0000256" key="8">
    <source>
        <dbReference type="PIRSR" id="PIRSR600183-50"/>
    </source>
</evidence>
<dbReference type="Gene3D" id="3.20.20.10">
    <property type="entry name" value="Alanine racemase"/>
    <property type="match status" value="1"/>
</dbReference>
<sequence>MLKARSRVAVGPLRRPVITPIPLTSVDALVEELRPVEPMVAIRPRTLRRTAERFVTTFPGDVLYAVKCNPEPTVLRALWRGGVRHFDCASLGEIRVVRSLFADAQIHYMHPIKQAAAIREAYETFGVRDFSVDSAEEIEKIVAATNGARDLGIYVRLAMPKGQTVYDLSGKFGAPAAEMPALLRQARAAAKVLGLCFHVGSQCMDPGVYERALELAGRVIAEAGVQVDGIDVGGGFPVSYPDVTPPALGAYFEAIQRGFARLGLAQGTRLWCEPGRALVAAGASLVVQVEARRGDVLYINDGIYGNLSDAGVPKWRFPARLVRKADGSAVEASAETTGFAFYGPTCDSADFMQGPFFLPSDVKTGDWIELGQLGAYGACLRTAFNGFDRVLLTEVRDEPLLTTPGHLDGSDAIVGQPADRTVQA</sequence>
<comment type="cofactor">
    <cofactor evidence="1 8">
        <name>pyridoxal 5'-phosphate</name>
        <dbReference type="ChEBI" id="CHEBI:597326"/>
    </cofactor>
</comment>
<dbReference type="InterPro" id="IPR009006">
    <property type="entry name" value="Ala_racemase/Decarboxylase_C"/>
</dbReference>
<dbReference type="EMBL" id="BMJQ01000005">
    <property type="protein sequence ID" value="GGF17105.1"/>
    <property type="molecule type" value="Genomic_DNA"/>
</dbReference>
<gene>
    <name evidence="12" type="ORF">GCM10011611_23570</name>
</gene>
<evidence type="ECO:0000256" key="7">
    <source>
        <dbReference type="ARBA" id="ARBA00049127"/>
    </source>
</evidence>
<dbReference type="Pfam" id="PF02784">
    <property type="entry name" value="Orn_Arg_deC_N"/>
    <property type="match status" value="1"/>
</dbReference>
<evidence type="ECO:0000313" key="13">
    <source>
        <dbReference type="Proteomes" id="UP000646365"/>
    </source>
</evidence>
<keyword evidence="3 8" id="KW-0663">Pyridoxal phosphate</keyword>
<protein>
    <recommendedName>
        <fullName evidence="6">ornithine decarboxylase</fullName>
        <ecNumber evidence="6">4.1.1.17</ecNumber>
    </recommendedName>
</protein>
<feature type="domain" description="Orn/DAP/Arg decarboxylase 2 C-terminal" evidence="10">
    <location>
        <begin position="284"/>
        <end position="370"/>
    </location>
</feature>
<dbReference type="InterPro" id="IPR002433">
    <property type="entry name" value="Orn_de-COase"/>
</dbReference>
<dbReference type="Pfam" id="PF00278">
    <property type="entry name" value="Orn_DAP_Arg_deC"/>
    <property type="match status" value="1"/>
</dbReference>
<dbReference type="PANTHER" id="PTHR11482">
    <property type="entry name" value="ARGININE/DIAMINOPIMELATE/ORNITHINE DECARBOXYLASE"/>
    <property type="match status" value="1"/>
</dbReference>
<dbReference type="PRINTS" id="PR01179">
    <property type="entry name" value="ODADCRBXLASE"/>
</dbReference>
<accession>A0A8J3E387</accession>
<feature type="domain" description="Orn/DAP/Arg decarboxylase 2 N-terminal" evidence="11">
    <location>
        <begin position="46"/>
        <end position="280"/>
    </location>
</feature>
<dbReference type="InterPro" id="IPR029066">
    <property type="entry name" value="PLP-binding_barrel"/>
</dbReference>
<dbReference type="InterPro" id="IPR022643">
    <property type="entry name" value="De-COase2_C"/>
</dbReference>
<evidence type="ECO:0000259" key="11">
    <source>
        <dbReference type="Pfam" id="PF02784"/>
    </source>
</evidence>
<dbReference type="SUPFAM" id="SSF51419">
    <property type="entry name" value="PLP-binding barrel"/>
    <property type="match status" value="1"/>
</dbReference>
<dbReference type="FunFam" id="3.20.20.10:FF:000008">
    <property type="entry name" value="Ornithine decarboxylase"/>
    <property type="match status" value="1"/>
</dbReference>
<dbReference type="CDD" id="cd00622">
    <property type="entry name" value="PLPDE_III_ODC"/>
    <property type="match status" value="1"/>
</dbReference>
<dbReference type="AlphaFoldDB" id="A0A8J3E387"/>
<evidence type="ECO:0000313" key="12">
    <source>
        <dbReference type="EMBL" id="GGF17105.1"/>
    </source>
</evidence>
<dbReference type="Gene3D" id="2.40.37.10">
    <property type="entry name" value="Lyase, Ornithine Decarboxylase, Chain A, domain 1"/>
    <property type="match status" value="1"/>
</dbReference>
<evidence type="ECO:0000259" key="10">
    <source>
        <dbReference type="Pfam" id="PF00278"/>
    </source>
</evidence>
<evidence type="ECO:0000256" key="4">
    <source>
        <dbReference type="ARBA" id="ARBA00023239"/>
    </source>
</evidence>
<organism evidence="12 13">
    <name type="scientific">Aliidongia dinghuensis</name>
    <dbReference type="NCBI Taxonomy" id="1867774"/>
    <lineage>
        <taxon>Bacteria</taxon>
        <taxon>Pseudomonadati</taxon>
        <taxon>Pseudomonadota</taxon>
        <taxon>Alphaproteobacteria</taxon>
        <taxon>Rhodospirillales</taxon>
        <taxon>Dongiaceae</taxon>
        <taxon>Aliidongia</taxon>
    </lineage>
</organism>
<dbReference type="Proteomes" id="UP000646365">
    <property type="component" value="Unassembled WGS sequence"/>
</dbReference>